<keyword evidence="1" id="KW-0732">Signal</keyword>
<keyword evidence="3" id="KW-1185">Reference proteome</keyword>
<protein>
    <submittedName>
        <fullName evidence="2">Uncharacterized protein</fullName>
    </submittedName>
</protein>
<dbReference type="AlphaFoldDB" id="A0A6H5GCH5"/>
<dbReference type="EMBL" id="CADCXU010010309">
    <property type="protein sequence ID" value="CAB0001016.1"/>
    <property type="molecule type" value="Genomic_DNA"/>
</dbReference>
<proteinExistence type="predicted"/>
<organism evidence="2 3">
    <name type="scientific">Nesidiocoris tenuis</name>
    <dbReference type="NCBI Taxonomy" id="355587"/>
    <lineage>
        <taxon>Eukaryota</taxon>
        <taxon>Metazoa</taxon>
        <taxon>Ecdysozoa</taxon>
        <taxon>Arthropoda</taxon>
        <taxon>Hexapoda</taxon>
        <taxon>Insecta</taxon>
        <taxon>Pterygota</taxon>
        <taxon>Neoptera</taxon>
        <taxon>Paraneoptera</taxon>
        <taxon>Hemiptera</taxon>
        <taxon>Heteroptera</taxon>
        <taxon>Panheteroptera</taxon>
        <taxon>Cimicomorpha</taxon>
        <taxon>Miridae</taxon>
        <taxon>Dicyphina</taxon>
        <taxon>Nesidiocoris</taxon>
    </lineage>
</organism>
<reference evidence="2 3" key="1">
    <citation type="submission" date="2020-02" db="EMBL/GenBank/DDBJ databases">
        <authorList>
            <person name="Ferguson B K."/>
        </authorList>
    </citation>
    <scope>NUCLEOTIDE SEQUENCE [LARGE SCALE GENOMIC DNA]</scope>
</reference>
<dbReference type="Proteomes" id="UP000479000">
    <property type="component" value="Unassembled WGS sequence"/>
</dbReference>
<name>A0A6H5GCH5_9HEMI</name>
<evidence type="ECO:0000313" key="2">
    <source>
        <dbReference type="EMBL" id="CAB0001016.1"/>
    </source>
</evidence>
<feature type="chain" id="PRO_5026300001" evidence="1">
    <location>
        <begin position="19"/>
        <end position="265"/>
    </location>
</feature>
<evidence type="ECO:0000256" key="1">
    <source>
        <dbReference type="SAM" id="SignalP"/>
    </source>
</evidence>
<sequence length="265" mass="29896">MSTSLIMSMSFRMSLTLSLRLIDLANRYQHSKTCNALDPVLPYSSEAMSSRVSKYMSAVRLERHVLNSSDPLLEGGRARPGQLRLSGEKPGTAVYFTFITIFIVECRKKCLFLLEGLMHHFLVTKFFFGEIARKDTGGCIPVTGASMSIIVFSDLRRVAPSLMMRSAAASSIRPSAMKCCLRTSGRGRPPLLSNTSEAVSLCDGGKGTSEKEEREFYCIFHFLEIWKFFGKFGNFFWNCSKVFFYYQIIHNSTLQERSKTSKSVE</sequence>
<gene>
    <name evidence="2" type="ORF">NTEN_LOCUS6803</name>
</gene>
<accession>A0A6H5GCH5</accession>
<evidence type="ECO:0000313" key="3">
    <source>
        <dbReference type="Proteomes" id="UP000479000"/>
    </source>
</evidence>
<feature type="signal peptide" evidence="1">
    <location>
        <begin position="1"/>
        <end position="18"/>
    </location>
</feature>